<accession>A0AAE9HV22</accession>
<protein>
    <submittedName>
        <fullName evidence="2">Uncharacterized protein</fullName>
    </submittedName>
</protein>
<gene>
    <name evidence="1" type="ORF">FGG12_28625</name>
    <name evidence="2" type="ORF">M5D45_08880</name>
</gene>
<proteinExistence type="predicted"/>
<dbReference type="Proteomes" id="UP001056132">
    <property type="component" value="Chromosome 1"/>
</dbReference>
<dbReference type="KEGG" id="ccam:M5D45_08880"/>
<evidence type="ECO:0000313" key="1">
    <source>
        <dbReference type="EMBL" id="TSP09252.1"/>
    </source>
</evidence>
<dbReference type="Proteomes" id="UP000318943">
    <property type="component" value="Unassembled WGS sequence"/>
</dbReference>
<sequence>MKQAPPGGWIPVRKDFVDPAATRCHARGAKGGRHHGFPEGHAYILRGPDGHEYPFGADCARAALAEPAWLDQVPDYTERDAVPRLPDFTDVPPPRRSRKATAAELELARRNAATRYVVLRMEKVAAVPRVQPTVRFPALEDLYQQIAQGGALSSAQVTRVLAIERSAATPAKLRMLNLLDVYTAHVKLERLIAASNNLDNIRFLRSLHDWLARHLVLSTAQLDAAGIVMHPHAFRSAWPNAGGEGELF</sequence>
<reference evidence="2" key="2">
    <citation type="journal article" date="2022" name="Microbiol. Resour. Announc.">
        <title>Genome Sequence of Cupriavidus campinensis Strain G5, a Member of a Bacterial Consortium Capable of Polyethylene Degradation.</title>
        <authorList>
            <person name="Schneider B."/>
            <person name="Pfeiffer F."/>
            <person name="Dyall-Smith M."/>
            <person name="Kunte H.J."/>
        </authorList>
    </citation>
    <scope>NUCLEOTIDE SEQUENCE</scope>
    <source>
        <strain evidence="2">G5</strain>
    </source>
</reference>
<dbReference type="EMBL" id="CP097330">
    <property type="protein sequence ID" value="URF02689.1"/>
    <property type="molecule type" value="Genomic_DNA"/>
</dbReference>
<name>A0AAE9HV22_9BURK</name>
<dbReference type="RefSeq" id="WP_144203481.1">
    <property type="nucleotide sequence ID" value="NZ_CAJPVH010000013.1"/>
</dbReference>
<keyword evidence="3" id="KW-1185">Reference proteome</keyword>
<evidence type="ECO:0000313" key="3">
    <source>
        <dbReference type="Proteomes" id="UP000318943"/>
    </source>
</evidence>
<evidence type="ECO:0000313" key="4">
    <source>
        <dbReference type="Proteomes" id="UP001056132"/>
    </source>
</evidence>
<evidence type="ECO:0000313" key="2">
    <source>
        <dbReference type="EMBL" id="URF02689.1"/>
    </source>
</evidence>
<reference evidence="2" key="3">
    <citation type="submission" date="2022-05" db="EMBL/GenBank/DDBJ databases">
        <authorList>
            <person name="Kunte H.-J."/>
        </authorList>
    </citation>
    <scope>NUCLEOTIDE SEQUENCE</scope>
    <source>
        <strain evidence="2">G5</strain>
    </source>
</reference>
<reference evidence="1 3" key="1">
    <citation type="submission" date="2019-05" db="EMBL/GenBank/DDBJ databases">
        <title>Whole genome sequence analysis of Cupriavidus campinensis S14E4C strain.</title>
        <authorList>
            <person name="Abbaszade G."/>
            <person name="Szabo A."/>
            <person name="Toumi M."/>
            <person name="Toth E."/>
        </authorList>
    </citation>
    <scope>NUCLEOTIDE SEQUENCE [LARGE SCALE GENOMIC DNA]</scope>
    <source>
        <strain evidence="1 3">S14E4C</strain>
    </source>
</reference>
<dbReference type="AlphaFoldDB" id="A0AAE9HV22"/>
<organism evidence="2 4">
    <name type="scientific">Cupriavidus campinensis</name>
    <dbReference type="NCBI Taxonomy" id="151783"/>
    <lineage>
        <taxon>Bacteria</taxon>
        <taxon>Pseudomonadati</taxon>
        <taxon>Pseudomonadota</taxon>
        <taxon>Betaproteobacteria</taxon>
        <taxon>Burkholderiales</taxon>
        <taxon>Burkholderiaceae</taxon>
        <taxon>Cupriavidus</taxon>
    </lineage>
</organism>
<dbReference type="EMBL" id="VCIZ01000031">
    <property type="protein sequence ID" value="TSP09252.1"/>
    <property type="molecule type" value="Genomic_DNA"/>
</dbReference>